<protein>
    <submittedName>
        <fullName evidence="6">G domain-containing protein</fullName>
    </submittedName>
</protein>
<dbReference type="InterPro" id="IPR042227">
    <property type="entry name" value="KBRS"/>
</dbReference>
<dbReference type="PANTHER" id="PTHR46152:SF3">
    <property type="entry name" value="NF-KAPPA-B INHIBITOR-INTERACTING RAS-LIKE PROTEIN"/>
    <property type="match status" value="1"/>
</dbReference>
<feature type="compositionally biased region" description="Low complexity" evidence="4">
    <location>
        <begin position="68"/>
        <end position="83"/>
    </location>
</feature>
<dbReference type="SMART" id="SM00175">
    <property type="entry name" value="RAB"/>
    <property type="match status" value="1"/>
</dbReference>
<feature type="region of interest" description="Disordered" evidence="4">
    <location>
        <begin position="1"/>
        <end position="38"/>
    </location>
</feature>
<reference evidence="6" key="2">
    <citation type="submission" date="2020-10" db="UniProtKB">
        <authorList>
            <consortium name="WormBaseParasite"/>
        </authorList>
    </citation>
    <scope>IDENTIFICATION</scope>
</reference>
<feature type="compositionally biased region" description="Basic residues" evidence="4">
    <location>
        <begin position="150"/>
        <end position="160"/>
    </location>
</feature>
<keyword evidence="5" id="KW-1185">Reference proteome</keyword>
<feature type="region of interest" description="Disordered" evidence="4">
    <location>
        <begin position="50"/>
        <end position="113"/>
    </location>
</feature>
<dbReference type="GO" id="GO:0005525">
    <property type="term" value="F:GTP binding"/>
    <property type="evidence" value="ECO:0007669"/>
    <property type="project" value="UniProtKB-KW"/>
</dbReference>
<dbReference type="GO" id="GO:0032484">
    <property type="term" value="P:Ral protein signal transduction"/>
    <property type="evidence" value="ECO:0007669"/>
    <property type="project" value="TreeGrafter"/>
</dbReference>
<evidence type="ECO:0000256" key="1">
    <source>
        <dbReference type="ARBA" id="ARBA00008094"/>
    </source>
</evidence>
<feature type="compositionally biased region" description="Polar residues" evidence="4">
    <location>
        <begin position="50"/>
        <end position="67"/>
    </location>
</feature>
<evidence type="ECO:0000313" key="6">
    <source>
        <dbReference type="WBParaSite" id="Pan_g23467.t1"/>
    </source>
</evidence>
<dbReference type="GO" id="GO:0032794">
    <property type="term" value="F:GTPase activating protein binding"/>
    <property type="evidence" value="ECO:0007669"/>
    <property type="project" value="TreeGrafter"/>
</dbReference>
<dbReference type="Gene3D" id="3.40.50.300">
    <property type="entry name" value="P-loop containing nucleotide triphosphate hydrolases"/>
    <property type="match status" value="1"/>
</dbReference>
<evidence type="ECO:0000256" key="4">
    <source>
        <dbReference type="SAM" id="MobiDB-lite"/>
    </source>
</evidence>
<feature type="compositionally biased region" description="Polar residues" evidence="4">
    <location>
        <begin position="102"/>
        <end position="112"/>
    </location>
</feature>
<organism evidence="5 6">
    <name type="scientific">Panagrellus redivivus</name>
    <name type="common">Microworm</name>
    <dbReference type="NCBI Taxonomy" id="6233"/>
    <lineage>
        <taxon>Eukaryota</taxon>
        <taxon>Metazoa</taxon>
        <taxon>Ecdysozoa</taxon>
        <taxon>Nematoda</taxon>
        <taxon>Chromadorea</taxon>
        <taxon>Rhabditida</taxon>
        <taxon>Tylenchina</taxon>
        <taxon>Panagrolaimomorpha</taxon>
        <taxon>Panagrolaimoidea</taxon>
        <taxon>Panagrolaimidae</taxon>
        <taxon>Panagrellus</taxon>
    </lineage>
</organism>
<keyword evidence="2" id="KW-0547">Nucleotide-binding</keyword>
<dbReference type="PANTHER" id="PTHR46152">
    <property type="entry name" value="NF-KAPPA-B INHIBITOR-INTERACTING RAS-LIKE PROTEIN"/>
    <property type="match status" value="1"/>
</dbReference>
<dbReference type="GO" id="GO:0003924">
    <property type="term" value="F:GTPase activity"/>
    <property type="evidence" value="ECO:0007669"/>
    <property type="project" value="InterPro"/>
</dbReference>
<proteinExistence type="inferred from homology"/>
<dbReference type="PROSITE" id="PS51421">
    <property type="entry name" value="RAS"/>
    <property type="match status" value="1"/>
</dbReference>
<reference evidence="5" key="1">
    <citation type="journal article" date="2013" name="Genetics">
        <title>The draft genome and transcriptome of Panagrellus redivivus are shaped by the harsh demands of a free-living lifestyle.</title>
        <authorList>
            <person name="Srinivasan J."/>
            <person name="Dillman A.R."/>
            <person name="Macchietto M.G."/>
            <person name="Heikkinen L."/>
            <person name="Lakso M."/>
            <person name="Fracchia K.M."/>
            <person name="Antoshechkin I."/>
            <person name="Mortazavi A."/>
            <person name="Wong G."/>
            <person name="Sternberg P.W."/>
        </authorList>
    </citation>
    <scope>NUCLEOTIDE SEQUENCE [LARGE SCALE GENOMIC DNA]</scope>
    <source>
        <strain evidence="5">MT8872</strain>
    </source>
</reference>
<evidence type="ECO:0000313" key="5">
    <source>
        <dbReference type="Proteomes" id="UP000492821"/>
    </source>
</evidence>
<feature type="compositionally biased region" description="Basic residues" evidence="4">
    <location>
        <begin position="1"/>
        <end position="10"/>
    </location>
</feature>
<dbReference type="SUPFAM" id="SSF52540">
    <property type="entry name" value="P-loop containing nucleoside triphosphate hydrolases"/>
    <property type="match status" value="1"/>
</dbReference>
<dbReference type="AlphaFoldDB" id="A0A7E4VNU0"/>
<name>A0A7E4VNU0_PANRE</name>
<dbReference type="PROSITE" id="PS51419">
    <property type="entry name" value="RAB"/>
    <property type="match status" value="1"/>
</dbReference>
<sequence>MKSLYARRRSLGTTLMHPMDTDEEVKANDRGRRTSTALPRRRSSIAQLLFGNNNNNSDKSPDTLTVPSQSQASLLSSGSVSSRLNRRRSRPSISVPYDSRSEFTFNTSSNSASEDEAFVDDDLIGQQQSLAESVEQFLAQRQRKLESPKPGKKFKSKLRSRGVSQTNLAMRKVMHIVVAGGRKSGKTALLQQLACFRDITNESYAPTIDDTYQIQTGTNGINGVSNSGDGPGAPKETLIFHDTAGLGDYGAAEVKRPYLQVADAFILVFSVQDPDSFNRMDALRKFIDKHYSKDKKDMALVVVATMTDLPGRKVDAEFVSTWASKERVKVFEATATNRATLLDIVHYLAGRHFHPIKESKFSLTKKLRPEKSNAASHQQTILTDI</sequence>
<evidence type="ECO:0000256" key="3">
    <source>
        <dbReference type="ARBA" id="ARBA00023134"/>
    </source>
</evidence>
<dbReference type="Pfam" id="PF00071">
    <property type="entry name" value="Ras"/>
    <property type="match status" value="1"/>
</dbReference>
<dbReference type="InterPro" id="IPR027417">
    <property type="entry name" value="P-loop_NTPase"/>
</dbReference>
<evidence type="ECO:0000256" key="2">
    <source>
        <dbReference type="ARBA" id="ARBA00022741"/>
    </source>
</evidence>
<dbReference type="Proteomes" id="UP000492821">
    <property type="component" value="Unassembled WGS sequence"/>
</dbReference>
<accession>A0A7E4VNU0</accession>
<dbReference type="InterPro" id="IPR001806">
    <property type="entry name" value="Small_GTPase"/>
</dbReference>
<comment type="similarity">
    <text evidence="1">Belongs to the small GTPase superfamily. Ras family. KappaB-Ras subfamily.</text>
</comment>
<keyword evidence="3" id="KW-0342">GTP-binding</keyword>
<feature type="region of interest" description="Disordered" evidence="4">
    <location>
        <begin position="141"/>
        <end position="160"/>
    </location>
</feature>
<dbReference type="SMART" id="SM00173">
    <property type="entry name" value="RAS"/>
    <property type="match status" value="1"/>
</dbReference>
<dbReference type="GO" id="GO:0043124">
    <property type="term" value="P:negative regulation of canonical NF-kappaB signal transduction"/>
    <property type="evidence" value="ECO:0007669"/>
    <property type="project" value="InterPro"/>
</dbReference>
<dbReference type="WBParaSite" id="Pan_g23467.t1">
    <property type="protein sequence ID" value="Pan_g23467.t1"/>
    <property type="gene ID" value="Pan_g23467"/>
</dbReference>